<feature type="compositionally biased region" description="Polar residues" evidence="1">
    <location>
        <begin position="175"/>
        <end position="190"/>
    </location>
</feature>
<evidence type="ECO:0000259" key="2">
    <source>
        <dbReference type="Pfam" id="PF13391"/>
    </source>
</evidence>
<protein>
    <recommendedName>
        <fullName evidence="2">HNH nuclease domain-containing protein</fullName>
    </recommendedName>
</protein>
<accession>A0A5C2SMH8</accession>
<feature type="region of interest" description="Disordered" evidence="1">
    <location>
        <begin position="169"/>
        <end position="213"/>
    </location>
</feature>
<organism evidence="3 4">
    <name type="scientific">Lentinus tigrinus ALCF2SS1-6</name>
    <dbReference type="NCBI Taxonomy" id="1328759"/>
    <lineage>
        <taxon>Eukaryota</taxon>
        <taxon>Fungi</taxon>
        <taxon>Dikarya</taxon>
        <taxon>Basidiomycota</taxon>
        <taxon>Agaricomycotina</taxon>
        <taxon>Agaricomycetes</taxon>
        <taxon>Polyporales</taxon>
        <taxon>Polyporaceae</taxon>
        <taxon>Lentinus</taxon>
    </lineage>
</organism>
<reference evidence="3" key="1">
    <citation type="journal article" date="2018" name="Genome Biol. Evol.">
        <title>Genomics and development of Lentinus tigrinus, a white-rot wood-decaying mushroom with dimorphic fruiting bodies.</title>
        <authorList>
            <person name="Wu B."/>
            <person name="Xu Z."/>
            <person name="Knudson A."/>
            <person name="Carlson A."/>
            <person name="Chen N."/>
            <person name="Kovaka S."/>
            <person name="LaButti K."/>
            <person name="Lipzen A."/>
            <person name="Pennachio C."/>
            <person name="Riley R."/>
            <person name="Schakwitz W."/>
            <person name="Umezawa K."/>
            <person name="Ohm R.A."/>
            <person name="Grigoriev I.V."/>
            <person name="Nagy L.G."/>
            <person name="Gibbons J."/>
            <person name="Hibbett D."/>
        </authorList>
    </citation>
    <scope>NUCLEOTIDE SEQUENCE [LARGE SCALE GENOMIC DNA]</scope>
    <source>
        <strain evidence="3">ALCF2SS1-6</strain>
    </source>
</reference>
<sequence>MPITSSFKAGVDDIANGICLRSDVHRFLDNHGFLIYPANASSFMAYVIDRDEADYASLLHWRLLKVPDRVFAELLYARFVYAVINLPRSKPVLPVAVEEEHCSEPVELDDESDADGENVYPLNENNLETTFFRIFPQLREEREYSTDPYYNKLMIHPETPRMQRLMEEYKRKNPQVGQRSQNTAESSGTEYGNGDDADEAAWEDFVGEDDAAE</sequence>
<gene>
    <name evidence="3" type="ORF">L227DRAFT_608031</name>
</gene>
<evidence type="ECO:0000313" key="3">
    <source>
        <dbReference type="EMBL" id="RPD64367.1"/>
    </source>
</evidence>
<dbReference type="InterPro" id="IPR003615">
    <property type="entry name" value="HNH_nuc"/>
</dbReference>
<dbReference type="Pfam" id="PF13391">
    <property type="entry name" value="HNH_2"/>
    <property type="match status" value="1"/>
</dbReference>
<dbReference type="EMBL" id="ML122254">
    <property type="protein sequence ID" value="RPD64367.1"/>
    <property type="molecule type" value="Genomic_DNA"/>
</dbReference>
<dbReference type="Proteomes" id="UP000313359">
    <property type="component" value="Unassembled WGS sequence"/>
</dbReference>
<dbReference type="AlphaFoldDB" id="A0A5C2SMH8"/>
<evidence type="ECO:0000256" key="1">
    <source>
        <dbReference type="SAM" id="MobiDB-lite"/>
    </source>
</evidence>
<name>A0A5C2SMH8_9APHY</name>
<keyword evidence="4" id="KW-1185">Reference proteome</keyword>
<feature type="domain" description="HNH nuclease" evidence="2">
    <location>
        <begin position="7"/>
        <end position="35"/>
    </location>
</feature>
<proteinExistence type="predicted"/>
<evidence type="ECO:0000313" key="4">
    <source>
        <dbReference type="Proteomes" id="UP000313359"/>
    </source>
</evidence>
<dbReference type="OrthoDB" id="2757936at2759"/>
<feature type="compositionally biased region" description="Acidic residues" evidence="1">
    <location>
        <begin position="193"/>
        <end position="213"/>
    </location>
</feature>